<protein>
    <submittedName>
        <fullName evidence="1">Uncharacterized protein</fullName>
    </submittedName>
</protein>
<sequence length="22" mass="2635">MERRAHQTAKMLVDLVDYETLD</sequence>
<dbReference type="AlphaFoldDB" id="A0A834T3N9"/>
<dbReference type="EMBL" id="JAAIUW010000009">
    <property type="protein sequence ID" value="KAF7814633.1"/>
    <property type="molecule type" value="Genomic_DNA"/>
</dbReference>
<keyword evidence="2" id="KW-1185">Reference proteome</keyword>
<reference evidence="1" key="1">
    <citation type="submission" date="2020-09" db="EMBL/GenBank/DDBJ databases">
        <title>Genome-Enabled Discovery of Anthraquinone Biosynthesis in Senna tora.</title>
        <authorList>
            <person name="Kang S.-H."/>
            <person name="Pandey R.P."/>
            <person name="Lee C.-M."/>
            <person name="Sim J.-S."/>
            <person name="Jeong J.-T."/>
            <person name="Choi B.-S."/>
            <person name="Jung M."/>
            <person name="Ginzburg D."/>
            <person name="Zhao K."/>
            <person name="Won S.Y."/>
            <person name="Oh T.-J."/>
            <person name="Yu Y."/>
            <person name="Kim N.-H."/>
            <person name="Lee O.R."/>
            <person name="Lee T.-H."/>
            <person name="Bashyal P."/>
            <person name="Kim T.-S."/>
            <person name="Lee W.-H."/>
            <person name="Kawkins C."/>
            <person name="Kim C.-K."/>
            <person name="Kim J.S."/>
            <person name="Ahn B.O."/>
            <person name="Rhee S.Y."/>
            <person name="Sohng J.K."/>
        </authorList>
    </citation>
    <scope>NUCLEOTIDE SEQUENCE</scope>
    <source>
        <tissue evidence="1">Leaf</tissue>
    </source>
</reference>
<accession>A0A834T3N9</accession>
<evidence type="ECO:0000313" key="1">
    <source>
        <dbReference type="EMBL" id="KAF7814633.1"/>
    </source>
</evidence>
<evidence type="ECO:0000313" key="2">
    <source>
        <dbReference type="Proteomes" id="UP000634136"/>
    </source>
</evidence>
<comment type="caution">
    <text evidence="1">The sequence shown here is derived from an EMBL/GenBank/DDBJ whole genome shotgun (WGS) entry which is preliminary data.</text>
</comment>
<gene>
    <name evidence="1" type="ORF">G2W53_028602</name>
</gene>
<organism evidence="1 2">
    <name type="scientific">Senna tora</name>
    <dbReference type="NCBI Taxonomy" id="362788"/>
    <lineage>
        <taxon>Eukaryota</taxon>
        <taxon>Viridiplantae</taxon>
        <taxon>Streptophyta</taxon>
        <taxon>Embryophyta</taxon>
        <taxon>Tracheophyta</taxon>
        <taxon>Spermatophyta</taxon>
        <taxon>Magnoliopsida</taxon>
        <taxon>eudicotyledons</taxon>
        <taxon>Gunneridae</taxon>
        <taxon>Pentapetalae</taxon>
        <taxon>rosids</taxon>
        <taxon>fabids</taxon>
        <taxon>Fabales</taxon>
        <taxon>Fabaceae</taxon>
        <taxon>Caesalpinioideae</taxon>
        <taxon>Cassia clade</taxon>
        <taxon>Senna</taxon>
    </lineage>
</organism>
<dbReference type="Proteomes" id="UP000634136">
    <property type="component" value="Unassembled WGS sequence"/>
</dbReference>
<name>A0A834T3N9_9FABA</name>
<proteinExistence type="predicted"/>